<dbReference type="OrthoDB" id="7487699at2"/>
<sequence length="507" mass="52716">MNRSTQMLASLALLAMLGGCGKSAEEKYSRAQTAFSQHDYAASRLDLISALVDDPQNKAMLELLAKTQLALGDGDGAAASLSALGGAGNNGGLAILMAEANVLRGRYDEALAALSGINQAEAARITGLAHLGKGDAAAARKAFEAGLGMAGPQARLQAAYARLELGSGRTVAAKKLADMAAAAKPAPLEALLVSAEVAVAQNNLRQALATYDKTLSAYPANFAASLGKVGVLGDLGRIDDADKLLQTIAADAPDNAKIIYLQARIAAARNQWSAARTILQAQEPLMEENPSMQVVYAESLLRIGQVEQARAKLVPLLRKYPANRKIRFLLGEAQVAGKEFAGALASLTPLTNRPDAHPEELALAAKAAKGAGDGAYADLARRAKVPAPEWLGGHLATGDAALRNGDWAAASRSYQSIVDRTAVPGAMVLNNLAYAKSRMGQTDEAVELALKALEAMPGNPSIMDTAGWLLVDTGKDRKRGIALLQAAAQKAPDNAAIARHLAAAQSR</sequence>
<evidence type="ECO:0000313" key="3">
    <source>
        <dbReference type="Proteomes" id="UP000473531"/>
    </source>
</evidence>
<name>A0A6L7GEK5_9SPHN</name>
<reference evidence="2 3" key="1">
    <citation type="submission" date="2019-12" db="EMBL/GenBank/DDBJ databases">
        <title>Genomic-based taxomic classification of the family Erythrobacteraceae.</title>
        <authorList>
            <person name="Xu L."/>
        </authorList>
    </citation>
    <scope>NUCLEOTIDE SEQUENCE [LARGE SCALE GENOMIC DNA]</scope>
    <source>
        <strain evidence="2 3">KCTC 52259</strain>
    </source>
</reference>
<evidence type="ECO:0000313" key="2">
    <source>
        <dbReference type="EMBL" id="MXP14040.1"/>
    </source>
</evidence>
<dbReference type="Pfam" id="PF14559">
    <property type="entry name" value="TPR_19"/>
    <property type="match status" value="1"/>
</dbReference>
<dbReference type="SUPFAM" id="SSF48452">
    <property type="entry name" value="TPR-like"/>
    <property type="match status" value="3"/>
</dbReference>
<dbReference type="EMBL" id="WTYU01000001">
    <property type="protein sequence ID" value="MXP14040.1"/>
    <property type="molecule type" value="Genomic_DNA"/>
</dbReference>
<dbReference type="Pfam" id="PF13432">
    <property type="entry name" value="TPR_16"/>
    <property type="match status" value="3"/>
</dbReference>
<comment type="caution">
    <text evidence="2">The sequence shown here is derived from an EMBL/GenBank/DDBJ whole genome shotgun (WGS) entry which is preliminary data.</text>
</comment>
<dbReference type="Proteomes" id="UP000473531">
    <property type="component" value="Unassembled WGS sequence"/>
</dbReference>
<dbReference type="AlphaFoldDB" id="A0A6L7GEK5"/>
<dbReference type="RefSeq" id="WP_160600251.1">
    <property type="nucleotide sequence ID" value="NZ_WTYU01000001.1"/>
</dbReference>
<organism evidence="2 3">
    <name type="scientific">Allopontixanthobacter confluentis</name>
    <dbReference type="NCBI Taxonomy" id="1849021"/>
    <lineage>
        <taxon>Bacteria</taxon>
        <taxon>Pseudomonadati</taxon>
        <taxon>Pseudomonadota</taxon>
        <taxon>Alphaproteobacteria</taxon>
        <taxon>Sphingomonadales</taxon>
        <taxon>Erythrobacteraceae</taxon>
        <taxon>Allopontixanthobacter</taxon>
    </lineage>
</organism>
<gene>
    <name evidence="2" type="ORF">GRI44_04675</name>
</gene>
<dbReference type="SMART" id="SM00028">
    <property type="entry name" value="TPR"/>
    <property type="match status" value="3"/>
</dbReference>
<evidence type="ECO:0000256" key="1">
    <source>
        <dbReference type="PROSITE-ProRule" id="PRU00339"/>
    </source>
</evidence>
<feature type="repeat" description="TPR" evidence="1">
    <location>
        <begin position="426"/>
        <end position="459"/>
    </location>
</feature>
<dbReference type="InterPro" id="IPR011990">
    <property type="entry name" value="TPR-like_helical_dom_sf"/>
</dbReference>
<proteinExistence type="predicted"/>
<keyword evidence="1" id="KW-0802">TPR repeat</keyword>
<keyword evidence="3" id="KW-1185">Reference proteome</keyword>
<dbReference type="PROSITE" id="PS50005">
    <property type="entry name" value="TPR"/>
    <property type="match status" value="1"/>
</dbReference>
<dbReference type="PROSITE" id="PS51257">
    <property type="entry name" value="PROKAR_LIPOPROTEIN"/>
    <property type="match status" value="1"/>
</dbReference>
<dbReference type="InterPro" id="IPR019734">
    <property type="entry name" value="TPR_rpt"/>
</dbReference>
<accession>A0A6L7GEK5</accession>
<dbReference type="Gene3D" id="1.25.40.10">
    <property type="entry name" value="Tetratricopeptide repeat domain"/>
    <property type="match status" value="2"/>
</dbReference>
<protein>
    <submittedName>
        <fullName evidence="2">Tetratricopeptide repeat protein</fullName>
    </submittedName>
</protein>